<gene>
    <name evidence="2" type="ORF">G9Q97_04940</name>
</gene>
<organism evidence="2 3">
    <name type="scientific">Cyclobacterium plantarum</name>
    <dbReference type="NCBI Taxonomy" id="2716263"/>
    <lineage>
        <taxon>Bacteria</taxon>
        <taxon>Pseudomonadati</taxon>
        <taxon>Bacteroidota</taxon>
        <taxon>Cytophagia</taxon>
        <taxon>Cytophagales</taxon>
        <taxon>Cyclobacteriaceae</taxon>
        <taxon>Cyclobacterium</taxon>
    </lineage>
</organism>
<accession>A0ABX0H2Z2</accession>
<dbReference type="PANTHER" id="PTHR36124:SF1">
    <property type="entry name" value="ER-BOUND OXYGENASE MPAB_MPAB'_RUBBER OXYGENASE CATALYTIC DOMAIN-CONTAINING PROTEIN"/>
    <property type="match status" value="1"/>
</dbReference>
<dbReference type="InterPro" id="IPR018713">
    <property type="entry name" value="MPAB/Lcp_cat_dom"/>
</dbReference>
<name>A0ABX0H2Z2_9BACT</name>
<dbReference type="InterPro" id="IPR046366">
    <property type="entry name" value="MPAB"/>
</dbReference>
<dbReference type="EMBL" id="JAANYN010000002">
    <property type="protein sequence ID" value="NHE56158.1"/>
    <property type="molecule type" value="Genomic_DNA"/>
</dbReference>
<dbReference type="Proteomes" id="UP000649799">
    <property type="component" value="Unassembled WGS sequence"/>
</dbReference>
<evidence type="ECO:0000313" key="3">
    <source>
        <dbReference type="Proteomes" id="UP000649799"/>
    </source>
</evidence>
<dbReference type="Pfam" id="PF09995">
    <property type="entry name" value="MPAB_Lcp_cat"/>
    <property type="match status" value="1"/>
</dbReference>
<keyword evidence="3" id="KW-1185">Reference proteome</keyword>
<reference evidence="2 3" key="1">
    <citation type="submission" date="2020-03" db="EMBL/GenBank/DDBJ databases">
        <title>Cyclobacterium plantarum sp. nov., a marine bacterium isolated from a coastal-marine wetland.</title>
        <authorList>
            <person name="Sanchez-Porro C."/>
            <person name="Ventosa A."/>
            <person name="Amoozegar M."/>
        </authorList>
    </citation>
    <scope>NUCLEOTIDE SEQUENCE [LARGE SCALE GENOMIC DNA]</scope>
    <source>
        <strain evidence="2 3">GBPx2</strain>
    </source>
</reference>
<sequence>MSNKPFSRQIKQLHPEKDHEKIAFLLSFHCFPWDMEKALEFALFRTFAVPSISRLLVATGEFTKRTRKRYDDTELILYEILENGKASERGKAAIGRMNAMHGRFHIPNQDYLYVLSTFIFEPIRWMDNWGWRPFTSKEKEAIFINYRELARLMGIKDVPDTLSEFESFNMSYEKEHFAFHPHNRLLGQKTLDLLLGFYLPHWLFVPGRHVAFCLMDAPLRKAMGFPDPPRALQLLVRTGLKIRAFGLSIMPERKVPRLGTQRKRDTYPKGYQIPDLGTFNSSK</sequence>
<proteinExistence type="predicted"/>
<feature type="domain" description="ER-bound oxygenase mpaB/mpaB'/Rubber oxygenase catalytic" evidence="1">
    <location>
        <begin position="59"/>
        <end position="234"/>
    </location>
</feature>
<dbReference type="PANTHER" id="PTHR36124">
    <property type="match status" value="1"/>
</dbReference>
<evidence type="ECO:0000259" key="1">
    <source>
        <dbReference type="Pfam" id="PF09995"/>
    </source>
</evidence>
<protein>
    <submittedName>
        <fullName evidence="2">DUF2236 domain-containing protein</fullName>
    </submittedName>
</protein>
<comment type="caution">
    <text evidence="2">The sequence shown here is derived from an EMBL/GenBank/DDBJ whole genome shotgun (WGS) entry which is preliminary data.</text>
</comment>
<evidence type="ECO:0000313" key="2">
    <source>
        <dbReference type="EMBL" id="NHE56158.1"/>
    </source>
</evidence>